<keyword evidence="3" id="KW-0963">Cytoplasm</keyword>
<evidence type="ECO:0000256" key="1">
    <source>
        <dbReference type="ARBA" id="ARBA00004123"/>
    </source>
</evidence>
<dbReference type="EMBL" id="PKSL01000060">
    <property type="protein sequence ID" value="POW08874.1"/>
    <property type="molecule type" value="Genomic_DNA"/>
</dbReference>
<sequence length="249" mass="27727">MAQGNNSESSEMIREIEGQVKYTGKPSSTENGSTNGVDEEIFHSFTPTSFDLLVPKLKAMVDQVHINFNNLSSISSSSSLVDVSKLLSEWSDLTCSSIILTERELSFYSQDRDRSIIVPYKVISIHGIASGVGMVPNLYCQLDLEEMLESQRRVSGGVEQEKAEEDDESDEPIELIITPQGENQQTLVEEIFQALSYCASLHPSALPKIEDLDDKEDHHLLDALLSHDTPDQEQPPVDHLAASNRFQPY</sequence>
<dbReference type="InterPro" id="IPR011993">
    <property type="entry name" value="PH-like_dom_sf"/>
</dbReference>
<feature type="region of interest" description="Disordered" evidence="5">
    <location>
        <begin position="153"/>
        <end position="172"/>
    </location>
</feature>
<dbReference type="GO" id="GO:0000387">
    <property type="term" value="P:spliceosomal snRNP assembly"/>
    <property type="evidence" value="ECO:0007669"/>
    <property type="project" value="TreeGrafter"/>
</dbReference>
<name>A0A2S4VH52_9BASI</name>
<dbReference type="VEuPathDB" id="FungiDB:PSHT_05625"/>
<keyword evidence="7" id="KW-1185">Reference proteome</keyword>
<evidence type="ECO:0000256" key="3">
    <source>
        <dbReference type="ARBA" id="ARBA00022490"/>
    </source>
</evidence>
<dbReference type="PANTHER" id="PTHR21399:SF0">
    <property type="entry name" value="METHYLOSOME SUBUNIT PICLN"/>
    <property type="match status" value="1"/>
</dbReference>
<dbReference type="Pfam" id="PF03517">
    <property type="entry name" value="Voldacs"/>
    <property type="match status" value="1"/>
</dbReference>
<dbReference type="InterPro" id="IPR039924">
    <property type="entry name" value="ICln/Lot5/Saf5"/>
</dbReference>
<evidence type="ECO:0000256" key="4">
    <source>
        <dbReference type="ARBA" id="ARBA00023242"/>
    </source>
</evidence>
<evidence type="ECO:0000256" key="5">
    <source>
        <dbReference type="SAM" id="MobiDB-lite"/>
    </source>
</evidence>
<dbReference type="GO" id="GO:0005829">
    <property type="term" value="C:cytosol"/>
    <property type="evidence" value="ECO:0007669"/>
    <property type="project" value="TreeGrafter"/>
</dbReference>
<feature type="compositionally biased region" description="Acidic residues" evidence="5">
    <location>
        <begin position="162"/>
        <end position="172"/>
    </location>
</feature>
<proteinExistence type="predicted"/>
<organism evidence="6 7">
    <name type="scientific">Puccinia striiformis</name>
    <dbReference type="NCBI Taxonomy" id="27350"/>
    <lineage>
        <taxon>Eukaryota</taxon>
        <taxon>Fungi</taxon>
        <taxon>Dikarya</taxon>
        <taxon>Basidiomycota</taxon>
        <taxon>Pucciniomycotina</taxon>
        <taxon>Pucciniomycetes</taxon>
        <taxon>Pucciniales</taxon>
        <taxon>Pucciniaceae</taxon>
        <taxon>Puccinia</taxon>
    </lineage>
</organism>
<dbReference type="AlphaFoldDB" id="A0A2S4VH52"/>
<dbReference type="Proteomes" id="UP000239156">
    <property type="component" value="Unassembled WGS sequence"/>
</dbReference>
<feature type="region of interest" description="Disordered" evidence="5">
    <location>
        <begin position="18"/>
        <end position="38"/>
    </location>
</feature>
<dbReference type="GO" id="GO:0034715">
    <property type="term" value="C:pICln-Sm protein complex"/>
    <property type="evidence" value="ECO:0007669"/>
    <property type="project" value="TreeGrafter"/>
</dbReference>
<comment type="caution">
    <text evidence="6">The sequence shown here is derived from an EMBL/GenBank/DDBJ whole genome shotgun (WGS) entry which is preliminary data.</text>
</comment>
<evidence type="ECO:0000256" key="2">
    <source>
        <dbReference type="ARBA" id="ARBA00004496"/>
    </source>
</evidence>
<protein>
    <submittedName>
        <fullName evidence="6">Uncharacterized protein</fullName>
    </submittedName>
</protein>
<dbReference type="GO" id="GO:0045292">
    <property type="term" value="P:mRNA cis splicing, via spliceosome"/>
    <property type="evidence" value="ECO:0007669"/>
    <property type="project" value="TreeGrafter"/>
</dbReference>
<evidence type="ECO:0000313" key="6">
    <source>
        <dbReference type="EMBL" id="POW08874.1"/>
    </source>
</evidence>
<keyword evidence="4" id="KW-0539">Nucleus</keyword>
<comment type="subcellular location">
    <subcellularLocation>
        <location evidence="2">Cytoplasm</location>
    </subcellularLocation>
    <subcellularLocation>
        <location evidence="1">Nucleus</location>
    </subcellularLocation>
</comment>
<evidence type="ECO:0000313" key="7">
    <source>
        <dbReference type="Proteomes" id="UP000239156"/>
    </source>
</evidence>
<dbReference type="VEuPathDB" id="FungiDB:PSTT_07214"/>
<accession>A0A2S4VH52</accession>
<dbReference type="PANTHER" id="PTHR21399">
    <property type="entry name" value="CHLORIDE CONDUCTANCE REGULATORY PROTEIN ICLN"/>
    <property type="match status" value="1"/>
</dbReference>
<reference evidence="6" key="1">
    <citation type="submission" date="2017-12" db="EMBL/GenBank/DDBJ databases">
        <title>Gene loss provides genomic basis for host adaptation in cereal stripe rust fungi.</title>
        <authorList>
            <person name="Xia C."/>
        </authorList>
    </citation>
    <scope>NUCLEOTIDE SEQUENCE [LARGE SCALE GENOMIC DNA]</scope>
    <source>
        <strain evidence="6">93-210</strain>
    </source>
</reference>
<gene>
    <name evidence="6" type="ORF">PSTT_07214</name>
</gene>
<feature type="region of interest" description="Disordered" evidence="5">
    <location>
        <begin position="226"/>
        <end position="249"/>
    </location>
</feature>
<dbReference type="GO" id="GO:0005681">
    <property type="term" value="C:spliceosomal complex"/>
    <property type="evidence" value="ECO:0007669"/>
    <property type="project" value="TreeGrafter"/>
</dbReference>
<dbReference type="Gene3D" id="2.30.29.30">
    <property type="entry name" value="Pleckstrin-homology domain (PH domain)/Phosphotyrosine-binding domain (PTB)"/>
    <property type="match status" value="1"/>
</dbReference>
<feature type="compositionally biased region" description="Polar residues" evidence="5">
    <location>
        <begin position="25"/>
        <end position="36"/>
    </location>
</feature>